<protein>
    <submittedName>
        <fullName evidence="2">Uncharacterized protein</fullName>
    </submittedName>
</protein>
<dbReference type="AlphaFoldDB" id="A0A2W4X328"/>
<gene>
    <name evidence="2" type="ORF">DCF15_14535</name>
</gene>
<evidence type="ECO:0000313" key="3">
    <source>
        <dbReference type="Proteomes" id="UP000249794"/>
    </source>
</evidence>
<evidence type="ECO:0000256" key="1">
    <source>
        <dbReference type="SAM" id="Phobius"/>
    </source>
</evidence>
<organism evidence="2 3">
    <name type="scientific">Phormidesmis priestleyi</name>
    <dbReference type="NCBI Taxonomy" id="268141"/>
    <lineage>
        <taxon>Bacteria</taxon>
        <taxon>Bacillati</taxon>
        <taxon>Cyanobacteriota</taxon>
        <taxon>Cyanophyceae</taxon>
        <taxon>Leptolyngbyales</taxon>
        <taxon>Leptolyngbyaceae</taxon>
        <taxon>Phormidesmis</taxon>
    </lineage>
</organism>
<proteinExistence type="predicted"/>
<keyword evidence="1" id="KW-0812">Transmembrane</keyword>
<keyword evidence="1" id="KW-1133">Transmembrane helix</keyword>
<dbReference type="EMBL" id="QBMP01000162">
    <property type="protein sequence ID" value="PZO51684.1"/>
    <property type="molecule type" value="Genomic_DNA"/>
</dbReference>
<feature type="transmembrane region" description="Helical" evidence="1">
    <location>
        <begin position="77"/>
        <end position="97"/>
    </location>
</feature>
<name>A0A2W4X328_9CYAN</name>
<accession>A0A2W4X328</accession>
<dbReference type="Proteomes" id="UP000249794">
    <property type="component" value="Unassembled WGS sequence"/>
</dbReference>
<comment type="caution">
    <text evidence="2">The sequence shown here is derived from an EMBL/GenBank/DDBJ whole genome shotgun (WGS) entry which is preliminary data.</text>
</comment>
<feature type="transmembrane region" description="Helical" evidence="1">
    <location>
        <begin position="109"/>
        <end position="125"/>
    </location>
</feature>
<reference evidence="3" key="1">
    <citation type="submission" date="2018-04" db="EMBL/GenBank/DDBJ databases">
        <authorList>
            <person name="Cornet L."/>
        </authorList>
    </citation>
    <scope>NUCLEOTIDE SEQUENCE [LARGE SCALE GENOMIC DNA]</scope>
</reference>
<sequence>MSAPKVLIENQNALGKNVEQVTLDTNRVNIKGETSSRMANFIALSSRGLWVDCSQWLIYSAGFFSLVKLAVLSPLPLWSILLGAGVPLYVFCVMLADTCQRRKSLRFDGAVRFSLLMIGGAIAFLS</sequence>
<evidence type="ECO:0000313" key="2">
    <source>
        <dbReference type="EMBL" id="PZO51684.1"/>
    </source>
</evidence>
<reference evidence="2 3" key="2">
    <citation type="submission" date="2018-06" db="EMBL/GenBank/DDBJ databases">
        <title>Metagenomic assembly of (sub)arctic Cyanobacteria and their associated microbiome from non-axenic cultures.</title>
        <authorList>
            <person name="Baurain D."/>
        </authorList>
    </citation>
    <scope>NUCLEOTIDE SEQUENCE [LARGE SCALE GENOMIC DNA]</scope>
    <source>
        <strain evidence="2">ULC027bin1</strain>
    </source>
</reference>
<keyword evidence="1" id="KW-0472">Membrane</keyword>